<evidence type="ECO:0000259" key="6">
    <source>
        <dbReference type="PROSITE" id="PS50049"/>
    </source>
</evidence>
<evidence type="ECO:0000256" key="4">
    <source>
        <dbReference type="ARBA" id="ARBA00023136"/>
    </source>
</evidence>
<evidence type="ECO:0000256" key="3">
    <source>
        <dbReference type="ARBA" id="ARBA00022514"/>
    </source>
</evidence>
<dbReference type="Pfam" id="PF00229">
    <property type="entry name" value="TNF"/>
    <property type="match status" value="1"/>
</dbReference>
<dbReference type="PANTHER" id="PTHR11471:SF34">
    <property type="entry name" value="TUMOR NECROSIS FACTOR LIGAND SUPERFAMILY MEMBER 14"/>
    <property type="match status" value="1"/>
</dbReference>
<dbReference type="InterPro" id="IPR006052">
    <property type="entry name" value="TNF_dom"/>
</dbReference>
<evidence type="ECO:0000313" key="8">
    <source>
        <dbReference type="Proteomes" id="UP000700334"/>
    </source>
</evidence>
<dbReference type="PROSITE" id="PS50049">
    <property type="entry name" value="THD_2"/>
    <property type="match status" value="1"/>
</dbReference>
<evidence type="ECO:0000256" key="5">
    <source>
        <dbReference type="SAM" id="Phobius"/>
    </source>
</evidence>
<organism evidence="7 8">
    <name type="scientific">Galemys pyrenaicus</name>
    <name type="common">Iberian desman</name>
    <name type="synonym">Pyrenean desman</name>
    <dbReference type="NCBI Taxonomy" id="202257"/>
    <lineage>
        <taxon>Eukaryota</taxon>
        <taxon>Metazoa</taxon>
        <taxon>Chordata</taxon>
        <taxon>Craniata</taxon>
        <taxon>Vertebrata</taxon>
        <taxon>Euteleostomi</taxon>
        <taxon>Mammalia</taxon>
        <taxon>Eutheria</taxon>
        <taxon>Laurasiatheria</taxon>
        <taxon>Eulipotyphla</taxon>
        <taxon>Talpidae</taxon>
        <taxon>Galemys</taxon>
    </lineage>
</organism>
<dbReference type="InterPro" id="IPR008983">
    <property type="entry name" value="Tumour_necrosis_fac-like_dom"/>
</dbReference>
<dbReference type="Gene3D" id="2.60.120.40">
    <property type="match status" value="1"/>
</dbReference>
<dbReference type="GO" id="GO:0005125">
    <property type="term" value="F:cytokine activity"/>
    <property type="evidence" value="ECO:0007669"/>
    <property type="project" value="UniProtKB-KW"/>
</dbReference>
<dbReference type="PRINTS" id="PR01234">
    <property type="entry name" value="TNECROSISFCT"/>
</dbReference>
<dbReference type="PANTHER" id="PTHR11471">
    <property type="entry name" value="TUMOR NECROSIS FACTOR FAMILY MEMBER"/>
    <property type="match status" value="1"/>
</dbReference>
<protein>
    <submittedName>
        <fullName evidence="7">Tumor necrosis factor ligand superfamily member 14</fullName>
    </submittedName>
</protein>
<name>A0A8J6AHT1_GALPY</name>
<dbReference type="InterPro" id="IPR006053">
    <property type="entry name" value="TNF"/>
</dbReference>
<dbReference type="GO" id="GO:0005615">
    <property type="term" value="C:extracellular space"/>
    <property type="evidence" value="ECO:0007669"/>
    <property type="project" value="UniProtKB-KW"/>
</dbReference>
<dbReference type="EMBL" id="JAGFMF010011614">
    <property type="protein sequence ID" value="KAG8519027.1"/>
    <property type="molecule type" value="Genomic_DNA"/>
</dbReference>
<dbReference type="GO" id="GO:0016020">
    <property type="term" value="C:membrane"/>
    <property type="evidence" value="ECO:0007669"/>
    <property type="project" value="UniProtKB-SubCell"/>
</dbReference>
<dbReference type="SMART" id="SM00207">
    <property type="entry name" value="TNF"/>
    <property type="match status" value="1"/>
</dbReference>
<keyword evidence="8" id="KW-1185">Reference proteome</keyword>
<evidence type="ECO:0000256" key="1">
    <source>
        <dbReference type="ARBA" id="ARBA00004370"/>
    </source>
</evidence>
<proteinExistence type="inferred from homology"/>
<comment type="subcellular location">
    <subcellularLocation>
        <location evidence="1">Membrane</location>
    </subcellularLocation>
</comment>
<dbReference type="GO" id="GO:0005164">
    <property type="term" value="F:tumor necrosis factor receptor binding"/>
    <property type="evidence" value="ECO:0007669"/>
    <property type="project" value="InterPro"/>
</dbReference>
<dbReference type="CDD" id="cd00184">
    <property type="entry name" value="TNF"/>
    <property type="match status" value="1"/>
</dbReference>
<comment type="similarity">
    <text evidence="2">Belongs to the tumor necrosis factor family.</text>
</comment>
<feature type="transmembrane region" description="Helical" evidence="5">
    <location>
        <begin position="38"/>
        <end position="59"/>
    </location>
</feature>
<gene>
    <name evidence="7" type="ORF">J0S82_005852</name>
</gene>
<dbReference type="GO" id="GO:0006955">
    <property type="term" value="P:immune response"/>
    <property type="evidence" value="ECO:0007669"/>
    <property type="project" value="InterPro"/>
</dbReference>
<sequence length="223" mass="24816">MEETVVQPSVFVVDGQTTIPFRRLAPKKGKQSCSAAQLSLGLLLLLLLAGMAVQGWFLLQLHSRVGKMISPQPVNHSHLQNKPAAHLIGTNFSVVNPVLWETHLGMAFLKDFSYHNGALVVRHSGYYYIYSRVHVANMNRSKESLAIQHGLYQRTPRYPEELELLFNQHSLCGRTASSPPWLDSSSLGGVVYLEAGDEVVVRLKGAQVRLRDGARSYFGAFML</sequence>
<keyword evidence="4 5" id="KW-0472">Membrane</keyword>
<dbReference type="OrthoDB" id="6116320at2759"/>
<dbReference type="Proteomes" id="UP000700334">
    <property type="component" value="Unassembled WGS sequence"/>
</dbReference>
<evidence type="ECO:0000313" key="7">
    <source>
        <dbReference type="EMBL" id="KAG8519027.1"/>
    </source>
</evidence>
<reference evidence="7" key="1">
    <citation type="journal article" date="2021" name="Evol. Appl.">
        <title>The genome of the Pyrenean desman and the effects of bottlenecks and inbreeding on the genomic landscape of an endangered species.</title>
        <authorList>
            <person name="Escoda L."/>
            <person name="Castresana J."/>
        </authorList>
    </citation>
    <scope>NUCLEOTIDE SEQUENCE</scope>
    <source>
        <strain evidence="7">IBE-C5619</strain>
    </source>
</reference>
<feature type="domain" description="THD" evidence="6">
    <location>
        <begin position="83"/>
        <end position="223"/>
    </location>
</feature>
<evidence type="ECO:0000256" key="2">
    <source>
        <dbReference type="ARBA" id="ARBA00008670"/>
    </source>
</evidence>
<comment type="caution">
    <text evidence="7">The sequence shown here is derived from an EMBL/GenBank/DDBJ whole genome shotgun (WGS) entry which is preliminary data.</text>
</comment>
<dbReference type="SUPFAM" id="SSF49842">
    <property type="entry name" value="TNF-like"/>
    <property type="match status" value="1"/>
</dbReference>
<keyword evidence="5" id="KW-0812">Transmembrane</keyword>
<dbReference type="AlphaFoldDB" id="A0A8J6AHT1"/>
<accession>A0A8J6AHT1</accession>
<keyword evidence="3" id="KW-0202">Cytokine</keyword>
<keyword evidence="5" id="KW-1133">Transmembrane helix</keyword>